<protein>
    <submittedName>
        <fullName evidence="2">Uncharacterized protein</fullName>
    </submittedName>
</protein>
<sequence length="51" mass="5513">MGVAETVVGVGGGDVGEVSYFTSQSFFIGSVFRSMFLWMQAKILLGTNMFL</sequence>
<evidence type="ECO:0000313" key="3">
    <source>
        <dbReference type="Proteomes" id="UP000265520"/>
    </source>
</evidence>
<reference evidence="2 3" key="1">
    <citation type="journal article" date="2018" name="Front. Plant Sci.">
        <title>Red Clover (Trifolium pratense) and Zigzag Clover (T. medium) - A Picture of Genomic Similarities and Differences.</title>
        <authorList>
            <person name="Dluhosova J."/>
            <person name="Istvanek J."/>
            <person name="Nedelnik J."/>
            <person name="Repkova J."/>
        </authorList>
    </citation>
    <scope>NUCLEOTIDE SEQUENCE [LARGE SCALE GENOMIC DNA]</scope>
    <source>
        <strain evidence="3">cv. 10/8</strain>
        <tissue evidence="2">Leaf</tissue>
    </source>
</reference>
<proteinExistence type="predicted"/>
<keyword evidence="3" id="KW-1185">Reference proteome</keyword>
<evidence type="ECO:0000313" key="2">
    <source>
        <dbReference type="EMBL" id="MCI60701.1"/>
    </source>
</evidence>
<organism evidence="2 3">
    <name type="scientific">Trifolium medium</name>
    <dbReference type="NCBI Taxonomy" id="97028"/>
    <lineage>
        <taxon>Eukaryota</taxon>
        <taxon>Viridiplantae</taxon>
        <taxon>Streptophyta</taxon>
        <taxon>Embryophyta</taxon>
        <taxon>Tracheophyta</taxon>
        <taxon>Spermatophyta</taxon>
        <taxon>Magnoliopsida</taxon>
        <taxon>eudicotyledons</taxon>
        <taxon>Gunneridae</taxon>
        <taxon>Pentapetalae</taxon>
        <taxon>rosids</taxon>
        <taxon>fabids</taxon>
        <taxon>Fabales</taxon>
        <taxon>Fabaceae</taxon>
        <taxon>Papilionoideae</taxon>
        <taxon>50 kb inversion clade</taxon>
        <taxon>NPAAA clade</taxon>
        <taxon>Hologalegina</taxon>
        <taxon>IRL clade</taxon>
        <taxon>Trifolieae</taxon>
        <taxon>Trifolium</taxon>
    </lineage>
</organism>
<evidence type="ECO:0000256" key="1">
    <source>
        <dbReference type="SAM" id="Phobius"/>
    </source>
</evidence>
<keyword evidence="1" id="KW-0472">Membrane</keyword>
<comment type="caution">
    <text evidence="2">The sequence shown here is derived from an EMBL/GenBank/DDBJ whole genome shotgun (WGS) entry which is preliminary data.</text>
</comment>
<dbReference type="AlphaFoldDB" id="A0A392THT7"/>
<feature type="transmembrane region" description="Helical" evidence="1">
    <location>
        <begin position="26"/>
        <end position="45"/>
    </location>
</feature>
<name>A0A392THT7_9FABA</name>
<keyword evidence="1" id="KW-0812">Transmembrane</keyword>
<keyword evidence="1" id="KW-1133">Transmembrane helix</keyword>
<dbReference type="EMBL" id="LXQA010586476">
    <property type="protein sequence ID" value="MCI60701.1"/>
    <property type="molecule type" value="Genomic_DNA"/>
</dbReference>
<dbReference type="Proteomes" id="UP000265520">
    <property type="component" value="Unassembled WGS sequence"/>
</dbReference>
<accession>A0A392THT7</accession>